<gene>
    <name evidence="2" type="ORF">H9642_16605</name>
</gene>
<dbReference type="RefSeq" id="WP_251837594.1">
    <property type="nucleotide sequence ID" value="NZ_JACSQG010000013.1"/>
</dbReference>
<proteinExistence type="predicted"/>
<dbReference type="InterPro" id="IPR011051">
    <property type="entry name" value="RmlC_Cupin_sf"/>
</dbReference>
<accession>A0ABR8TSQ5</accession>
<evidence type="ECO:0000313" key="2">
    <source>
        <dbReference type="EMBL" id="MBD7978804.1"/>
    </source>
</evidence>
<dbReference type="Gene3D" id="2.60.120.10">
    <property type="entry name" value="Jelly Rolls"/>
    <property type="match status" value="1"/>
</dbReference>
<dbReference type="InterPro" id="IPR014710">
    <property type="entry name" value="RmlC-like_jellyroll"/>
</dbReference>
<feature type="domain" description="Cupin type-2" evidence="1">
    <location>
        <begin position="37"/>
        <end position="93"/>
    </location>
</feature>
<protein>
    <submittedName>
        <fullName evidence="2">Cupin domain-containing protein</fullName>
    </submittedName>
</protein>
<keyword evidence="3" id="KW-1185">Reference proteome</keyword>
<reference evidence="2 3" key="1">
    <citation type="submission" date="2020-08" db="EMBL/GenBank/DDBJ databases">
        <title>A Genomic Blueprint of the Chicken Gut Microbiome.</title>
        <authorList>
            <person name="Gilroy R."/>
            <person name="Ravi A."/>
            <person name="Getino M."/>
            <person name="Pursley I."/>
            <person name="Horton D.L."/>
            <person name="Alikhan N.-F."/>
            <person name="Baker D."/>
            <person name="Gharbi K."/>
            <person name="Hall N."/>
            <person name="Watson M."/>
            <person name="Adriaenssens E.M."/>
            <person name="Foster-Nyarko E."/>
            <person name="Jarju S."/>
            <person name="Secka A."/>
            <person name="Antonio M."/>
            <person name="Oren A."/>
            <person name="Chaudhuri R."/>
            <person name="La Ragione R.M."/>
            <person name="Hildebrand F."/>
            <person name="Pallen M.J."/>
        </authorList>
    </citation>
    <scope>NUCLEOTIDE SEQUENCE [LARGE SCALE GENOMIC DNA]</scope>
    <source>
        <strain evidence="2 3">Sa2CUA2</strain>
    </source>
</reference>
<dbReference type="SUPFAM" id="SSF51182">
    <property type="entry name" value="RmlC-like cupins"/>
    <property type="match status" value="1"/>
</dbReference>
<evidence type="ECO:0000259" key="1">
    <source>
        <dbReference type="Pfam" id="PF07883"/>
    </source>
</evidence>
<dbReference type="Pfam" id="PF07883">
    <property type="entry name" value="Cupin_2"/>
    <property type="match status" value="1"/>
</dbReference>
<dbReference type="InterPro" id="IPR013096">
    <property type="entry name" value="Cupin_2"/>
</dbReference>
<comment type="caution">
    <text evidence="2">The sequence shown here is derived from an EMBL/GenBank/DDBJ whole genome shotgun (WGS) entry which is preliminary data.</text>
</comment>
<name>A0ABR8TSQ5_9PSED</name>
<organism evidence="2 3">
    <name type="scientific">Serpens gallinarum</name>
    <dbReference type="NCBI Taxonomy" id="2763075"/>
    <lineage>
        <taxon>Bacteria</taxon>
        <taxon>Pseudomonadati</taxon>
        <taxon>Pseudomonadota</taxon>
        <taxon>Gammaproteobacteria</taxon>
        <taxon>Pseudomonadales</taxon>
        <taxon>Pseudomonadaceae</taxon>
        <taxon>Pseudomonas</taxon>
    </lineage>
</organism>
<sequence>MQMGNLFTDAEAPLKGERFDALLTHRNLVVERIVSSADTAPTEYVQDQDEWVVLLRGEATLEIADRSVELHSGDYVFLPAGTCHVVRCVTDGALWLAMHLFPSPAKG</sequence>
<dbReference type="EMBL" id="JACSQG010000013">
    <property type="protein sequence ID" value="MBD7978804.1"/>
    <property type="molecule type" value="Genomic_DNA"/>
</dbReference>
<dbReference type="Proteomes" id="UP000611945">
    <property type="component" value="Unassembled WGS sequence"/>
</dbReference>
<evidence type="ECO:0000313" key="3">
    <source>
        <dbReference type="Proteomes" id="UP000611945"/>
    </source>
</evidence>
<dbReference type="CDD" id="cd06981">
    <property type="entry name" value="cupin_reut_a1446"/>
    <property type="match status" value="1"/>
</dbReference>